<organism evidence="1 2">
    <name type="scientific">Bartonella apihabitans</name>
    <dbReference type="NCBI Taxonomy" id="2750929"/>
    <lineage>
        <taxon>Bacteria</taxon>
        <taxon>Pseudomonadati</taxon>
        <taxon>Pseudomonadota</taxon>
        <taxon>Alphaproteobacteria</taxon>
        <taxon>Hyphomicrobiales</taxon>
        <taxon>Bartonellaceae</taxon>
        <taxon>Bartonella</taxon>
    </lineage>
</organism>
<evidence type="ECO:0000313" key="1">
    <source>
        <dbReference type="EMBL" id="AQT43571.1"/>
    </source>
</evidence>
<proteinExistence type="predicted"/>
<protein>
    <submittedName>
        <fullName evidence="1">Uncharacterized protein</fullName>
    </submittedName>
</protein>
<evidence type="ECO:0000313" key="2">
    <source>
        <dbReference type="Proteomes" id="UP000189660"/>
    </source>
</evidence>
<name>A0A1U9MDP2_9HYPH</name>
<dbReference type="KEGG" id="bapa:BBC0178_021430"/>
<gene>
    <name evidence="1" type="ORF">BBC0178_021430</name>
</gene>
<dbReference type="EMBL" id="CP015820">
    <property type="protein sequence ID" value="AQT43571.1"/>
    <property type="molecule type" value="Genomic_DNA"/>
</dbReference>
<dbReference type="Proteomes" id="UP000189660">
    <property type="component" value="Chromosome"/>
</dbReference>
<reference evidence="1 2" key="1">
    <citation type="submission" date="2016-11" db="EMBL/GenBank/DDBJ databases">
        <title>Comparative genomics of Bartonella apis.</title>
        <authorList>
            <person name="Engel P."/>
        </authorList>
    </citation>
    <scope>NUCLEOTIDE SEQUENCE [LARGE SCALE GENOMIC DNA]</scope>
    <source>
        <strain evidence="1 2">BBC0178</strain>
    </source>
</reference>
<keyword evidence="2" id="KW-1185">Reference proteome</keyword>
<dbReference type="AlphaFoldDB" id="A0A1U9MDP2"/>
<accession>A0A1U9MDP2</accession>
<sequence length="39" mass="4435">MPAVLEDFKQKGDFKIFPLIIGTISTYFIKNADFSLVKV</sequence>